<evidence type="ECO:0000313" key="2">
    <source>
        <dbReference type="Proteomes" id="UP001497535"/>
    </source>
</evidence>
<reference evidence="1" key="1">
    <citation type="submission" date="2023-11" db="EMBL/GenBank/DDBJ databases">
        <authorList>
            <person name="Poullet M."/>
        </authorList>
    </citation>
    <scope>NUCLEOTIDE SEQUENCE</scope>
    <source>
        <strain evidence="1">E1834</strain>
    </source>
</reference>
<gene>
    <name evidence="1" type="ORF">MENTE1834_LOCUS31027</name>
</gene>
<comment type="caution">
    <text evidence="1">The sequence shown here is derived from an EMBL/GenBank/DDBJ whole genome shotgun (WGS) entry which is preliminary data.</text>
</comment>
<dbReference type="EMBL" id="CAVMJV010000051">
    <property type="protein sequence ID" value="CAK5083674.1"/>
    <property type="molecule type" value="Genomic_DNA"/>
</dbReference>
<proteinExistence type="predicted"/>
<accession>A0ACB0ZWZ2</accession>
<name>A0ACB0ZWZ2_MELEN</name>
<sequence>MSDQLQNLISTLIPNPDPSITSHKHLLLSPCFLKSQNFGQLKICRKKLGKIIYQFWLKQKENDSQNSSILLNFPISVRPMDEEQWRGASKLLKKFLFVNSDFGGDEEINEEEEFNENYCEK</sequence>
<evidence type="ECO:0000313" key="1">
    <source>
        <dbReference type="EMBL" id="CAK5083674.1"/>
    </source>
</evidence>
<organism evidence="1 2">
    <name type="scientific">Meloidogyne enterolobii</name>
    <name type="common">Root-knot nematode worm</name>
    <name type="synonym">Meloidogyne mayaguensis</name>
    <dbReference type="NCBI Taxonomy" id="390850"/>
    <lineage>
        <taxon>Eukaryota</taxon>
        <taxon>Metazoa</taxon>
        <taxon>Ecdysozoa</taxon>
        <taxon>Nematoda</taxon>
        <taxon>Chromadorea</taxon>
        <taxon>Rhabditida</taxon>
        <taxon>Tylenchina</taxon>
        <taxon>Tylenchomorpha</taxon>
        <taxon>Tylenchoidea</taxon>
        <taxon>Meloidogynidae</taxon>
        <taxon>Meloidogyninae</taxon>
        <taxon>Meloidogyne</taxon>
    </lineage>
</organism>
<protein>
    <submittedName>
        <fullName evidence="1">Uncharacterized protein</fullName>
    </submittedName>
</protein>
<dbReference type="Proteomes" id="UP001497535">
    <property type="component" value="Unassembled WGS sequence"/>
</dbReference>
<keyword evidence="2" id="KW-1185">Reference proteome</keyword>